<accession>A0A5M8EJR4</accession>
<sequence length="90" mass="10376">MHLEQQQVTDDFRLLHMRDLAPEEFISWLLEWGTCALRARQASAAGKPERVPDPKIKCSNTSTSISRQGCFATHYRHEAESNLHPLHHIQ</sequence>
<organism evidence="1 2">
    <name type="scientific">Pseudomonas veronii</name>
    <dbReference type="NCBI Taxonomy" id="76761"/>
    <lineage>
        <taxon>Bacteria</taxon>
        <taxon>Pseudomonadati</taxon>
        <taxon>Pseudomonadota</taxon>
        <taxon>Gammaproteobacteria</taxon>
        <taxon>Pseudomonadales</taxon>
        <taxon>Pseudomonadaceae</taxon>
        <taxon>Pseudomonas</taxon>
    </lineage>
</organism>
<dbReference type="AlphaFoldDB" id="A0A5M8EJR4"/>
<proteinExistence type="predicted"/>
<evidence type="ECO:0000313" key="2">
    <source>
        <dbReference type="Proteomes" id="UP000323909"/>
    </source>
</evidence>
<evidence type="ECO:0000313" key="1">
    <source>
        <dbReference type="EMBL" id="KAA6173007.1"/>
    </source>
</evidence>
<name>A0A5M8EJR4_PSEVE</name>
<gene>
    <name evidence="1" type="ORF">F3K53_24030</name>
</gene>
<dbReference type="Proteomes" id="UP000323909">
    <property type="component" value="Unassembled WGS sequence"/>
</dbReference>
<reference evidence="1 2" key="1">
    <citation type="submission" date="2019-09" db="EMBL/GenBank/DDBJ databases">
        <title>Genomic sequencing of 4 copper resistant soil isolates.</title>
        <authorList>
            <person name="Havryliuk O."/>
        </authorList>
    </citation>
    <scope>NUCLEOTIDE SEQUENCE [LARGE SCALE GENOMIC DNA]</scope>
    <source>
        <strain evidence="1 2">UKR4</strain>
    </source>
</reference>
<comment type="caution">
    <text evidence="1">The sequence shown here is derived from an EMBL/GenBank/DDBJ whole genome shotgun (WGS) entry which is preliminary data.</text>
</comment>
<dbReference type="EMBL" id="VWXT01000434">
    <property type="protein sequence ID" value="KAA6173007.1"/>
    <property type="molecule type" value="Genomic_DNA"/>
</dbReference>
<protein>
    <submittedName>
        <fullName evidence="1">Uncharacterized protein</fullName>
    </submittedName>
</protein>